<accession>A0A5C4RMZ0</accession>
<comment type="caution">
    <text evidence="1">The sequence shown here is derived from an EMBL/GenBank/DDBJ whole genome shotgun (WGS) entry which is preliminary data.</text>
</comment>
<organism evidence="1 2">
    <name type="scientific">Arenimonas terrae</name>
    <dbReference type="NCBI Taxonomy" id="2546226"/>
    <lineage>
        <taxon>Bacteria</taxon>
        <taxon>Pseudomonadati</taxon>
        <taxon>Pseudomonadota</taxon>
        <taxon>Gammaproteobacteria</taxon>
        <taxon>Lysobacterales</taxon>
        <taxon>Lysobacteraceae</taxon>
        <taxon>Arenimonas</taxon>
    </lineage>
</organism>
<protein>
    <submittedName>
        <fullName evidence="1">Uncharacterized protein</fullName>
    </submittedName>
</protein>
<proteinExistence type="predicted"/>
<gene>
    <name evidence="1" type="ORF">E1B00_15430</name>
</gene>
<evidence type="ECO:0000313" key="1">
    <source>
        <dbReference type="EMBL" id="TNJ32633.1"/>
    </source>
</evidence>
<reference evidence="1 2" key="1">
    <citation type="submission" date="2019-03" db="EMBL/GenBank/DDBJ databases">
        <title>Arenimonas daejeonensis sp. nov., isolated from compost.</title>
        <authorList>
            <person name="Jeon C.O."/>
        </authorList>
    </citation>
    <scope>NUCLEOTIDE SEQUENCE [LARGE SCALE GENOMIC DNA]</scope>
    <source>
        <strain evidence="1 2">R29</strain>
    </source>
</reference>
<dbReference type="AlphaFoldDB" id="A0A5C4RMZ0"/>
<name>A0A5C4RMZ0_9GAMM</name>
<keyword evidence="2" id="KW-1185">Reference proteome</keyword>
<dbReference type="Proteomes" id="UP000305760">
    <property type="component" value="Unassembled WGS sequence"/>
</dbReference>
<sequence length="73" mass="8305">MTDDRRFAHQQLNSVAYVLAEEIRDGNWDHVPDLKAKPVGDCLEIVGELERRCPGFAPEAYKRAIATGMFETR</sequence>
<evidence type="ECO:0000313" key="2">
    <source>
        <dbReference type="Proteomes" id="UP000305760"/>
    </source>
</evidence>
<dbReference type="EMBL" id="SMDR01000006">
    <property type="protein sequence ID" value="TNJ32633.1"/>
    <property type="molecule type" value="Genomic_DNA"/>
</dbReference>